<dbReference type="Proteomes" id="UP000467841">
    <property type="component" value="Unassembled WGS sequence"/>
</dbReference>
<evidence type="ECO:0000256" key="1">
    <source>
        <dbReference type="SAM" id="SignalP"/>
    </source>
</evidence>
<dbReference type="PANTHER" id="PTHR46162:SF21">
    <property type="entry name" value="MATH DOMAIN-CONTAINING PROTEIN"/>
    <property type="match status" value="1"/>
</dbReference>
<dbReference type="CDD" id="cd00121">
    <property type="entry name" value="MATH"/>
    <property type="match status" value="2"/>
</dbReference>
<gene>
    <name evidence="3" type="ORF">MERR_LOCUS4446</name>
</gene>
<dbReference type="PROSITE" id="PS50144">
    <property type="entry name" value="MATH"/>
    <property type="match status" value="2"/>
</dbReference>
<reference evidence="3" key="1">
    <citation type="submission" date="2020-01" db="EMBL/GenBank/DDBJ databases">
        <authorList>
            <person name="Mishra B."/>
        </authorList>
    </citation>
    <scope>NUCLEOTIDE SEQUENCE [LARGE SCALE GENOMIC DNA]</scope>
</reference>
<dbReference type="InterPro" id="IPR002083">
    <property type="entry name" value="MATH/TRAF_dom"/>
</dbReference>
<dbReference type="OrthoDB" id="192247at2759"/>
<feature type="signal peptide" evidence="1">
    <location>
        <begin position="1"/>
        <end position="23"/>
    </location>
</feature>
<proteinExistence type="predicted"/>
<keyword evidence="4" id="KW-1185">Reference proteome</keyword>
<dbReference type="AlphaFoldDB" id="A0A6D2HVE2"/>
<feature type="chain" id="PRO_5025565527" description="MATH domain-containing protein" evidence="1">
    <location>
        <begin position="24"/>
        <end position="352"/>
    </location>
</feature>
<dbReference type="SUPFAM" id="SSF49599">
    <property type="entry name" value="TRAF domain-like"/>
    <property type="match status" value="2"/>
</dbReference>
<dbReference type="FunFam" id="2.60.210.10:FF:000013">
    <property type="entry name" value="TRAF-like family protein"/>
    <property type="match status" value="1"/>
</dbReference>
<dbReference type="InterPro" id="IPR008974">
    <property type="entry name" value="TRAF-like"/>
</dbReference>
<feature type="domain" description="MATH" evidence="2">
    <location>
        <begin position="64"/>
        <end position="196"/>
    </location>
</feature>
<dbReference type="Gene3D" id="2.60.210.10">
    <property type="entry name" value="Apoptosis, Tumor Necrosis Factor Receptor Associated Protein 2, Chain A"/>
    <property type="match status" value="2"/>
</dbReference>
<organism evidence="3 4">
    <name type="scientific">Microthlaspi erraticum</name>
    <dbReference type="NCBI Taxonomy" id="1685480"/>
    <lineage>
        <taxon>Eukaryota</taxon>
        <taxon>Viridiplantae</taxon>
        <taxon>Streptophyta</taxon>
        <taxon>Embryophyta</taxon>
        <taxon>Tracheophyta</taxon>
        <taxon>Spermatophyta</taxon>
        <taxon>Magnoliopsida</taxon>
        <taxon>eudicotyledons</taxon>
        <taxon>Gunneridae</taxon>
        <taxon>Pentapetalae</taxon>
        <taxon>rosids</taxon>
        <taxon>malvids</taxon>
        <taxon>Brassicales</taxon>
        <taxon>Brassicaceae</taxon>
        <taxon>Coluteocarpeae</taxon>
        <taxon>Microthlaspi</taxon>
    </lineage>
</organism>
<feature type="domain" description="MATH" evidence="2">
    <location>
        <begin position="216"/>
        <end position="341"/>
    </location>
</feature>
<protein>
    <recommendedName>
        <fullName evidence="2">MATH domain-containing protein</fullName>
    </recommendedName>
</protein>
<name>A0A6D2HVE2_9BRAS</name>
<accession>A0A6D2HVE2</accession>
<dbReference type="Pfam" id="PF22486">
    <property type="entry name" value="MATH_2"/>
    <property type="match status" value="2"/>
</dbReference>
<comment type="caution">
    <text evidence="3">The sequence shown here is derived from an EMBL/GenBank/DDBJ whole genome shotgun (WGS) entry which is preliminary data.</text>
</comment>
<evidence type="ECO:0000313" key="3">
    <source>
        <dbReference type="EMBL" id="CAA7017211.1"/>
    </source>
</evidence>
<evidence type="ECO:0000259" key="2">
    <source>
        <dbReference type="PROSITE" id="PS50144"/>
    </source>
</evidence>
<dbReference type="SMART" id="SM00061">
    <property type="entry name" value="MATH"/>
    <property type="match status" value="2"/>
</dbReference>
<evidence type="ECO:0000313" key="4">
    <source>
        <dbReference type="Proteomes" id="UP000467841"/>
    </source>
</evidence>
<dbReference type="PANTHER" id="PTHR46162">
    <property type="entry name" value="TRAF-LIKE FAMILY PROTEIN"/>
    <property type="match status" value="1"/>
</dbReference>
<sequence>MENGRWSLGLIVLAFVFITSSSAEFLIQQVTESKVSSVSETEYNSSYNLNTNLGVTSVLREARPSSKIVTITRFSVIRERFEPYESSVFEAAGYKWRLILYVTGNKADGGDNHISLYVRIEDTQSLPKGWEVDVDLKLFVHNIRQRKYLTVTDEAVKRYNEANKEWGYGQLIPLSTFNNPNVGYIVQDTCSFGAEIFIVKPAEQQERVTFVSNPPDNVFTWRVRRFSSLEDKFYYSSEFLVGDRYWRLGFNPKGTGDGRPHALPIFLYAQGFKPNAVATTTWGAVNLRLRHQLGSSHKKAYSAAWYPIRPDYGVGVNNIILVKDLQGGYLVNDSIVFEAEMVMVSVTNIVPT</sequence>
<keyword evidence="1" id="KW-0732">Signal</keyword>
<dbReference type="EMBL" id="CACVBM020000299">
    <property type="protein sequence ID" value="CAA7017211.1"/>
    <property type="molecule type" value="Genomic_DNA"/>
</dbReference>